<dbReference type="HOGENOM" id="CLU_2024227_0_0_7"/>
<evidence type="ECO:0000313" key="2">
    <source>
        <dbReference type="Proteomes" id="UP000000488"/>
    </source>
</evidence>
<name>F8CLQ5_MYXFH</name>
<accession>F8CLQ5</accession>
<sequence length="122" mass="11941">MWGPSGSVALVQDQAPVVGWAVAEQTSTPLMTTLTVLPGSAVPVKTGASVATVLPGAGAVTSGASGTDTTMVVGPVVLGEGELVAELAGAPRSPSAVMVAWLATTPEASGATTARKRMLVLS</sequence>
<organism evidence="1 2">
    <name type="scientific">Myxococcus fulvus (strain ATCC BAA-855 / HW-1)</name>
    <dbReference type="NCBI Taxonomy" id="483219"/>
    <lineage>
        <taxon>Bacteria</taxon>
        <taxon>Pseudomonadati</taxon>
        <taxon>Myxococcota</taxon>
        <taxon>Myxococcia</taxon>
        <taxon>Myxococcales</taxon>
        <taxon>Cystobacterineae</taxon>
        <taxon>Myxococcaceae</taxon>
        <taxon>Myxococcus</taxon>
    </lineage>
</organism>
<dbReference type="EMBL" id="CP002830">
    <property type="protein sequence ID" value="AEI67764.1"/>
    <property type="molecule type" value="Genomic_DNA"/>
</dbReference>
<proteinExistence type="predicted"/>
<dbReference type="AlphaFoldDB" id="F8CLQ5"/>
<evidence type="ECO:0000313" key="1">
    <source>
        <dbReference type="EMBL" id="AEI67764.1"/>
    </source>
</evidence>
<dbReference type="KEGG" id="mfu:LILAB_29415"/>
<protein>
    <submittedName>
        <fullName evidence="1">Uncharacterized protein</fullName>
    </submittedName>
</protein>
<gene>
    <name evidence="1" type="ordered locus">LILAB_29415</name>
</gene>
<dbReference type="Proteomes" id="UP000000488">
    <property type="component" value="Chromosome"/>
</dbReference>
<reference evidence="1 2" key="1">
    <citation type="journal article" date="2011" name="J. Bacteriol.">
        <title>Genome sequence of the halotolerant marine bacterium Myxococcus fulvus HW-1.</title>
        <authorList>
            <person name="Li Z.F."/>
            <person name="Li X."/>
            <person name="Liu H."/>
            <person name="Liu X."/>
            <person name="Han K."/>
            <person name="Wu Z.H."/>
            <person name="Hu W."/>
            <person name="Li F.F."/>
            <person name="Li Y.Z."/>
        </authorList>
    </citation>
    <scope>NUCLEOTIDE SEQUENCE [LARGE SCALE GENOMIC DNA]</scope>
    <source>
        <strain evidence="2">ATCC BAA-855 / HW-1</strain>
    </source>
</reference>